<dbReference type="SUPFAM" id="SSF51445">
    <property type="entry name" value="(Trans)glycosidases"/>
    <property type="match status" value="1"/>
</dbReference>
<name>A0A8H6A4Y4_PETAA</name>
<dbReference type="EC" id="3.2.1.22" evidence="2"/>
<comment type="catalytic activity">
    <reaction evidence="1">
        <text>Hydrolysis of terminal, non-reducing alpha-D-galactose residues in alpha-D-galactosides, including galactose oligosaccharides, galactomannans and galactolipids.</text>
        <dbReference type="EC" id="3.2.1.22"/>
    </reaction>
</comment>
<organism evidence="3 4">
    <name type="scientific">Petromyces alliaceus</name>
    <name type="common">Aspergillus alliaceus</name>
    <dbReference type="NCBI Taxonomy" id="209559"/>
    <lineage>
        <taxon>Eukaryota</taxon>
        <taxon>Fungi</taxon>
        <taxon>Dikarya</taxon>
        <taxon>Ascomycota</taxon>
        <taxon>Pezizomycotina</taxon>
        <taxon>Eurotiomycetes</taxon>
        <taxon>Eurotiomycetidae</taxon>
        <taxon>Eurotiales</taxon>
        <taxon>Aspergillaceae</taxon>
        <taxon>Aspergillus</taxon>
        <taxon>Aspergillus subgen. Circumdati</taxon>
    </lineage>
</organism>
<evidence type="ECO:0000256" key="1">
    <source>
        <dbReference type="ARBA" id="ARBA00001255"/>
    </source>
</evidence>
<evidence type="ECO:0000313" key="4">
    <source>
        <dbReference type="Proteomes" id="UP000541154"/>
    </source>
</evidence>
<dbReference type="InterPro" id="IPR013785">
    <property type="entry name" value="Aldolase_TIM"/>
</dbReference>
<dbReference type="InterPro" id="IPR017853">
    <property type="entry name" value="GH"/>
</dbReference>
<gene>
    <name evidence="3" type="ORF">ETB97_002167</name>
</gene>
<comment type="caution">
    <text evidence="3">The sequence shown here is derived from an EMBL/GenBank/DDBJ whole genome shotgun (WGS) entry which is preliminary data.</text>
</comment>
<dbReference type="EMBL" id="SPNV01000146">
    <property type="protein sequence ID" value="KAF5859970.1"/>
    <property type="molecule type" value="Genomic_DNA"/>
</dbReference>
<dbReference type="GO" id="GO:0004557">
    <property type="term" value="F:alpha-galactosidase activity"/>
    <property type="evidence" value="ECO:0007669"/>
    <property type="project" value="UniProtKB-EC"/>
</dbReference>
<evidence type="ECO:0000256" key="2">
    <source>
        <dbReference type="ARBA" id="ARBA00012755"/>
    </source>
</evidence>
<accession>A0A8H6A4Y4</accession>
<dbReference type="AlphaFoldDB" id="A0A8H6A4Y4"/>
<protein>
    <recommendedName>
        <fullName evidence="2">alpha-galactosidase</fullName>
        <ecNumber evidence="2">3.2.1.22</ecNumber>
    </recommendedName>
</protein>
<reference evidence="3 4" key="1">
    <citation type="submission" date="2019-04" db="EMBL/GenBank/DDBJ databases">
        <title>Aspergillus burnettii sp. nov., novel species from soil in southeast Queensland.</title>
        <authorList>
            <person name="Gilchrist C.L.M."/>
            <person name="Pitt J.I."/>
            <person name="Lange L."/>
            <person name="Lacey H.J."/>
            <person name="Vuong D."/>
            <person name="Midgley D.J."/>
            <person name="Greenfield P."/>
            <person name="Bradbury M."/>
            <person name="Lacey E."/>
            <person name="Busk P.K."/>
            <person name="Pilgaard B."/>
            <person name="Chooi Y.H."/>
            <person name="Piggott A.M."/>
        </authorList>
    </citation>
    <scope>NUCLEOTIDE SEQUENCE [LARGE SCALE GENOMIC DNA]</scope>
    <source>
        <strain evidence="3 4">FRR 5400</strain>
    </source>
</reference>
<keyword evidence="4" id="KW-1185">Reference proteome</keyword>
<dbReference type="Gene3D" id="3.20.20.70">
    <property type="entry name" value="Aldolase class I"/>
    <property type="match status" value="1"/>
</dbReference>
<sequence length="210" mass="23966">MGFKRLLSHLIQTGLSPGLWIEPEVIGVRSIVANQLPNEAFFRRNGQRIIGKGRYQLDYLHPAVQEHMHVVIHRLEQRHRYQLFKFLGRVNWTTIERICTGAQRMDHTMLAVHTLQSTSDQQDPDSYGAIAAALPTTVTPEQGAIWAYPQPEWHDETNAMTVVNSLGRIHLSGRLDILKPHQFGLIKQGMDIYRILAPRTSSLARCLDWG</sequence>
<evidence type="ECO:0000313" key="3">
    <source>
        <dbReference type="EMBL" id="KAF5859970.1"/>
    </source>
</evidence>
<proteinExistence type="predicted"/>
<dbReference type="Proteomes" id="UP000541154">
    <property type="component" value="Unassembled WGS sequence"/>
</dbReference>